<dbReference type="PANTHER" id="PTHR43798:SF33">
    <property type="entry name" value="HYDROLASE, PUTATIVE (AFU_ORTHOLOGUE AFUA_2G14860)-RELATED"/>
    <property type="match status" value="1"/>
</dbReference>
<evidence type="ECO:0000313" key="3">
    <source>
        <dbReference type="Proteomes" id="UP000199352"/>
    </source>
</evidence>
<accession>A0A1H9SCJ2</accession>
<evidence type="ECO:0000259" key="1">
    <source>
        <dbReference type="Pfam" id="PF12697"/>
    </source>
</evidence>
<sequence length="300" mass="32793">MVQVHHKNDLGGSTMTISRFANDKARQRYHAVYDELLDWPLPHEDLTVETSFGPTYVRRSGSGAGEPLVLLHGLATTSLVWQRFVADIGRDHVLYAVDSMGEAGRSVQTRPITDHQDNADWLAEVLAGLGHDRYHLVGLSRGGWLALNQAIRSPGRVARVTAFDPGGFMESMNTGRLYLFTGLAVMLMPAFLRRRVKPDGKYGVFVDPLLRSLVLAGLGFQMKIFVLSHFGDDELRSISVPTRVVLAGKGSVHDAAEATARLARLAPDAEVVTVDVVHGLGLVVPPLLREHVTACESRTA</sequence>
<proteinExistence type="predicted"/>
<dbReference type="PANTHER" id="PTHR43798">
    <property type="entry name" value="MONOACYLGLYCEROL LIPASE"/>
    <property type="match status" value="1"/>
</dbReference>
<protein>
    <submittedName>
        <fullName evidence="2">Pimeloyl-ACP methyl ester carboxylesterase</fullName>
    </submittedName>
</protein>
<dbReference type="GO" id="GO:0003824">
    <property type="term" value="F:catalytic activity"/>
    <property type="evidence" value="ECO:0007669"/>
    <property type="project" value="UniProtKB-ARBA"/>
</dbReference>
<feature type="domain" description="AB hydrolase-1" evidence="1">
    <location>
        <begin position="68"/>
        <end position="275"/>
    </location>
</feature>
<dbReference type="AlphaFoldDB" id="A0A1H9SCJ2"/>
<dbReference type="Pfam" id="PF12697">
    <property type="entry name" value="Abhydrolase_6"/>
    <property type="match status" value="1"/>
</dbReference>
<keyword evidence="3" id="KW-1185">Reference proteome</keyword>
<dbReference type="Proteomes" id="UP000199352">
    <property type="component" value="Unassembled WGS sequence"/>
</dbReference>
<dbReference type="InterPro" id="IPR050266">
    <property type="entry name" value="AB_hydrolase_sf"/>
</dbReference>
<dbReference type="GO" id="GO:0016020">
    <property type="term" value="C:membrane"/>
    <property type="evidence" value="ECO:0007669"/>
    <property type="project" value="TreeGrafter"/>
</dbReference>
<dbReference type="SUPFAM" id="SSF53474">
    <property type="entry name" value="alpha/beta-Hydrolases"/>
    <property type="match status" value="1"/>
</dbReference>
<evidence type="ECO:0000313" key="2">
    <source>
        <dbReference type="EMBL" id="SER82722.1"/>
    </source>
</evidence>
<dbReference type="STRING" id="402600.SAMN05216188_11636"/>
<dbReference type="InterPro" id="IPR000073">
    <property type="entry name" value="AB_hydrolase_1"/>
</dbReference>
<dbReference type="Gene3D" id="3.40.50.1820">
    <property type="entry name" value="alpha/beta hydrolase"/>
    <property type="match status" value="1"/>
</dbReference>
<reference evidence="3" key="1">
    <citation type="submission" date="2016-10" db="EMBL/GenBank/DDBJ databases">
        <authorList>
            <person name="Varghese N."/>
            <person name="Submissions S."/>
        </authorList>
    </citation>
    <scope>NUCLEOTIDE SEQUENCE [LARGE SCALE GENOMIC DNA]</scope>
    <source>
        <strain evidence="3">CGMCC 4.3525</strain>
    </source>
</reference>
<dbReference type="EMBL" id="FOFR01000016">
    <property type="protein sequence ID" value="SER82722.1"/>
    <property type="molecule type" value="Genomic_DNA"/>
</dbReference>
<gene>
    <name evidence="2" type="ORF">SAMN05216188_11636</name>
</gene>
<organism evidence="2 3">
    <name type="scientific">Lentzea xinjiangensis</name>
    <dbReference type="NCBI Taxonomy" id="402600"/>
    <lineage>
        <taxon>Bacteria</taxon>
        <taxon>Bacillati</taxon>
        <taxon>Actinomycetota</taxon>
        <taxon>Actinomycetes</taxon>
        <taxon>Pseudonocardiales</taxon>
        <taxon>Pseudonocardiaceae</taxon>
        <taxon>Lentzea</taxon>
    </lineage>
</organism>
<dbReference type="OrthoDB" id="5513277at2"/>
<dbReference type="InterPro" id="IPR029058">
    <property type="entry name" value="AB_hydrolase_fold"/>
</dbReference>
<name>A0A1H9SCJ2_9PSEU</name>